<protein>
    <submittedName>
        <fullName evidence="3">Uncharacterized protein</fullName>
    </submittedName>
</protein>
<name>A0A9D9DR85_9BACT</name>
<reference evidence="3" key="1">
    <citation type="submission" date="2020-10" db="EMBL/GenBank/DDBJ databases">
        <authorList>
            <person name="Gilroy R."/>
        </authorList>
    </citation>
    <scope>NUCLEOTIDE SEQUENCE</scope>
    <source>
        <strain evidence="3">2889</strain>
    </source>
</reference>
<accession>A0A9D9DR85</accession>
<dbReference type="Proteomes" id="UP000823612">
    <property type="component" value="Unassembled WGS sequence"/>
</dbReference>
<proteinExistence type="predicted"/>
<gene>
    <name evidence="3" type="ORF">IAB08_00855</name>
</gene>
<comment type="caution">
    <text evidence="3">The sequence shown here is derived from an EMBL/GenBank/DDBJ whole genome shotgun (WGS) entry which is preliminary data.</text>
</comment>
<evidence type="ECO:0000256" key="2">
    <source>
        <dbReference type="SAM" id="Phobius"/>
    </source>
</evidence>
<evidence type="ECO:0000313" key="4">
    <source>
        <dbReference type="Proteomes" id="UP000823612"/>
    </source>
</evidence>
<feature type="transmembrane region" description="Helical" evidence="2">
    <location>
        <begin position="85"/>
        <end position="103"/>
    </location>
</feature>
<dbReference type="EMBL" id="JADIMZ010000011">
    <property type="protein sequence ID" value="MBO8431832.1"/>
    <property type="molecule type" value="Genomic_DNA"/>
</dbReference>
<feature type="region of interest" description="Disordered" evidence="1">
    <location>
        <begin position="29"/>
        <end position="81"/>
    </location>
</feature>
<evidence type="ECO:0000313" key="3">
    <source>
        <dbReference type="EMBL" id="MBO8431832.1"/>
    </source>
</evidence>
<dbReference type="AlphaFoldDB" id="A0A9D9DR85"/>
<organism evidence="3 4">
    <name type="scientific">Candidatus Pullibacteroides excrementavium</name>
    <dbReference type="NCBI Taxonomy" id="2840905"/>
    <lineage>
        <taxon>Bacteria</taxon>
        <taxon>Pseudomonadati</taxon>
        <taxon>Bacteroidota</taxon>
        <taxon>Bacteroidia</taxon>
        <taxon>Bacteroidales</taxon>
        <taxon>Candidatus Pullibacteroides</taxon>
    </lineage>
</organism>
<feature type="compositionally biased region" description="Basic and acidic residues" evidence="1">
    <location>
        <begin position="67"/>
        <end position="76"/>
    </location>
</feature>
<reference evidence="3" key="2">
    <citation type="journal article" date="2021" name="PeerJ">
        <title>Extensive microbial diversity within the chicken gut microbiome revealed by metagenomics and culture.</title>
        <authorList>
            <person name="Gilroy R."/>
            <person name="Ravi A."/>
            <person name="Getino M."/>
            <person name="Pursley I."/>
            <person name="Horton D.L."/>
            <person name="Alikhan N.F."/>
            <person name="Baker D."/>
            <person name="Gharbi K."/>
            <person name="Hall N."/>
            <person name="Watson M."/>
            <person name="Adriaenssens E.M."/>
            <person name="Foster-Nyarko E."/>
            <person name="Jarju S."/>
            <person name="Secka A."/>
            <person name="Antonio M."/>
            <person name="Oren A."/>
            <person name="Chaudhuri R.R."/>
            <person name="La Ragione R."/>
            <person name="Hildebrand F."/>
            <person name="Pallen M.J."/>
        </authorList>
    </citation>
    <scope>NUCLEOTIDE SEQUENCE</scope>
    <source>
        <strain evidence="3">2889</strain>
    </source>
</reference>
<sequence>MLTRGSFNSLACFAQGGGNARRKAYTTGLAGQSADVEMPESVEEKKEELADEAGQGTAPETPSTETPVEKPEESGKSRKKDKKKILAYVLVGAAILWLAWVFFVKKR</sequence>
<keyword evidence="2" id="KW-0812">Transmembrane</keyword>
<keyword evidence="2" id="KW-1133">Transmembrane helix</keyword>
<keyword evidence="2" id="KW-0472">Membrane</keyword>
<evidence type="ECO:0000256" key="1">
    <source>
        <dbReference type="SAM" id="MobiDB-lite"/>
    </source>
</evidence>